<feature type="region of interest" description="Disordered" evidence="1">
    <location>
        <begin position="549"/>
        <end position="604"/>
    </location>
</feature>
<dbReference type="SMART" id="SM00256">
    <property type="entry name" value="FBOX"/>
    <property type="match status" value="1"/>
</dbReference>
<proteinExistence type="predicted"/>
<evidence type="ECO:0000313" key="3">
    <source>
        <dbReference type="EMBL" id="GAC94128.1"/>
    </source>
</evidence>
<dbReference type="Gene3D" id="2.130.10.10">
    <property type="entry name" value="YVTN repeat-like/Quinoprotein amine dehydrogenase"/>
    <property type="match status" value="1"/>
</dbReference>
<dbReference type="InterPro" id="IPR011047">
    <property type="entry name" value="Quinoprotein_ADH-like_sf"/>
</dbReference>
<dbReference type="eggNOG" id="ENOG502S7XY">
    <property type="taxonomic scope" value="Eukaryota"/>
</dbReference>
<protein>
    <recommendedName>
        <fullName evidence="2">F-box domain-containing protein</fullName>
    </recommendedName>
</protein>
<name>R9NZ54_PSEHS</name>
<dbReference type="Pfam" id="PF12937">
    <property type="entry name" value="F-box-like"/>
    <property type="match status" value="1"/>
</dbReference>
<feature type="compositionally biased region" description="Polar residues" evidence="1">
    <location>
        <begin position="572"/>
        <end position="584"/>
    </location>
</feature>
<dbReference type="HOGENOM" id="CLU_418662_0_0_1"/>
<dbReference type="Gene3D" id="1.20.1280.50">
    <property type="match status" value="1"/>
</dbReference>
<dbReference type="SUPFAM" id="SSF50998">
    <property type="entry name" value="Quinoprotein alcohol dehydrogenase-like"/>
    <property type="match status" value="1"/>
</dbReference>
<evidence type="ECO:0000259" key="2">
    <source>
        <dbReference type="PROSITE" id="PS50181"/>
    </source>
</evidence>
<dbReference type="AlphaFoldDB" id="R9NZ54"/>
<dbReference type="RefSeq" id="XP_012187715.1">
    <property type="nucleotide sequence ID" value="XM_012332325.1"/>
</dbReference>
<evidence type="ECO:0000313" key="4">
    <source>
        <dbReference type="Proteomes" id="UP000014071"/>
    </source>
</evidence>
<reference evidence="4" key="1">
    <citation type="journal article" date="2013" name="Genome Announc.">
        <title>Draft genome sequence of the basidiomycetous yeast-like fungus Pseudozyma hubeiensis SY62, which produces an abundant amount of the biosurfactant mannosylerythritol lipids.</title>
        <authorList>
            <person name="Konishi M."/>
            <person name="Hatada Y."/>
            <person name="Horiuchi J."/>
        </authorList>
    </citation>
    <scope>NUCLEOTIDE SEQUENCE [LARGE SCALE GENOMIC DNA]</scope>
    <source>
        <strain evidence="4">SY62</strain>
    </source>
</reference>
<dbReference type="GeneID" id="24106994"/>
<dbReference type="Proteomes" id="UP000014071">
    <property type="component" value="Unassembled WGS sequence"/>
</dbReference>
<feature type="region of interest" description="Disordered" evidence="1">
    <location>
        <begin position="1"/>
        <end position="29"/>
    </location>
</feature>
<accession>R9NZ54</accession>
<keyword evidence="4" id="KW-1185">Reference proteome</keyword>
<dbReference type="InterPro" id="IPR015943">
    <property type="entry name" value="WD40/YVTN_repeat-like_dom_sf"/>
</dbReference>
<feature type="domain" description="F-box" evidence="2">
    <location>
        <begin position="27"/>
        <end position="73"/>
    </location>
</feature>
<feature type="compositionally biased region" description="Polar residues" evidence="1">
    <location>
        <begin position="20"/>
        <end position="29"/>
    </location>
</feature>
<dbReference type="SUPFAM" id="SSF81383">
    <property type="entry name" value="F-box domain"/>
    <property type="match status" value="1"/>
</dbReference>
<dbReference type="InterPro" id="IPR036047">
    <property type="entry name" value="F-box-like_dom_sf"/>
</dbReference>
<sequence length="664" mass="74206">MAAPNSDGGPRKKVRAFSPTAATMSRTDPSSVLPPETFSYLLSFLEPSALTRCARVSRAWNSICTDEAVWRYLAVQFGYCQSERAAQEASVGIRVVGSVLQQYDHSAEQAQSHDLLQATIQRYRSRNTTAYFDDCGTWRSLCCLLWRLECNWSGTDPIGLPTTGSNPDDDGHAEATSGTAEALPYLLPHHRLLHEKTCGAGVWRCKIDPEERTYIVTGQNGGIQVFDHSTNTLLWHIARTATRPSPHLEFSRGWMIFDRPGIGHFEVWRRESLVPDLGRAPDRGHYQRFTILSSTRPIRAYRFQFPYLCAASQDGFILIWDVPRQELVETIDFRNSPHRGGNINYIDFDNQFVFLNGLGAKSVSVFSRRTKSLVWNLSQHFASGQPPPTTWRLKQPAASTSPQSAFVRQQLVKAPPNLWQAGPNSMNWAQLTMTPYQIWSAVHPDLKTKTLLILGQGTVLLIRDYQKFFNHPDKPPELLVEIEFENLEEYYQQRVVGGVEEDLSDLGWNNPRMWETLGDAQLTVHEGKAVIVNDRALILDLTAGASATPDDGRGDVAAVQSTKQHCEDVPGSRSSSDDGSTQAEQTRDADADAGSGQKPAPPISVFCEANRPVRDSYRQCSSLQMDEVGVYMTADRDAFGEMHWGGVLDTLSDGKRILLHLDFS</sequence>
<dbReference type="EMBL" id="DF238782">
    <property type="protein sequence ID" value="GAC94128.1"/>
    <property type="molecule type" value="Genomic_DNA"/>
</dbReference>
<dbReference type="OrthoDB" id="550575at2759"/>
<gene>
    <name evidence="3" type="ORF">PHSY_001697</name>
</gene>
<dbReference type="InterPro" id="IPR001810">
    <property type="entry name" value="F-box_dom"/>
</dbReference>
<evidence type="ECO:0000256" key="1">
    <source>
        <dbReference type="SAM" id="MobiDB-lite"/>
    </source>
</evidence>
<organism evidence="3 4">
    <name type="scientific">Pseudozyma hubeiensis (strain SY62)</name>
    <name type="common">Yeast</name>
    <dbReference type="NCBI Taxonomy" id="1305764"/>
    <lineage>
        <taxon>Eukaryota</taxon>
        <taxon>Fungi</taxon>
        <taxon>Dikarya</taxon>
        <taxon>Basidiomycota</taxon>
        <taxon>Ustilaginomycotina</taxon>
        <taxon>Ustilaginomycetes</taxon>
        <taxon>Ustilaginales</taxon>
        <taxon>Ustilaginaceae</taxon>
        <taxon>Pseudozyma</taxon>
    </lineage>
</organism>
<dbReference type="STRING" id="1305764.R9NZ54"/>
<dbReference type="PROSITE" id="PS50181">
    <property type="entry name" value="FBOX"/>
    <property type="match status" value="1"/>
</dbReference>